<dbReference type="PANTHER" id="PTHR43033">
    <property type="entry name" value="TRNA(ILE)-LYSIDINE SYNTHASE-RELATED"/>
    <property type="match status" value="1"/>
</dbReference>
<evidence type="ECO:0000313" key="8">
    <source>
        <dbReference type="EMBL" id="AXK50688.1"/>
    </source>
</evidence>
<comment type="similarity">
    <text evidence="6">Belongs to the tRNA(Ile)-lysidine synthase family.</text>
</comment>
<keyword evidence="6" id="KW-0963">Cytoplasm</keyword>
<dbReference type="KEGG" id="salx:SALLE_v1c00120"/>
<dbReference type="GO" id="GO:0006400">
    <property type="term" value="P:tRNA modification"/>
    <property type="evidence" value="ECO:0007669"/>
    <property type="project" value="UniProtKB-UniRule"/>
</dbReference>
<evidence type="ECO:0000256" key="4">
    <source>
        <dbReference type="ARBA" id="ARBA00022840"/>
    </source>
</evidence>
<dbReference type="HAMAP" id="MF_01161">
    <property type="entry name" value="tRNA_Ile_lys_synt"/>
    <property type="match status" value="1"/>
</dbReference>
<dbReference type="GO" id="GO:0032267">
    <property type="term" value="F:tRNA(Ile)-lysidine synthase activity"/>
    <property type="evidence" value="ECO:0007669"/>
    <property type="project" value="UniProtKB-EC"/>
</dbReference>
<dbReference type="InterPro" id="IPR011063">
    <property type="entry name" value="TilS/TtcA_N"/>
</dbReference>
<comment type="function">
    <text evidence="6">Ligates lysine onto the cytidine present at position 34 of the AUA codon-specific tRNA(Ile) that contains the anticodon CAU, in an ATP-dependent manner. Cytidine is converted to lysidine, thus changing the amino acid specificity of the tRNA from methionine to isoleucine.</text>
</comment>
<protein>
    <recommendedName>
        <fullName evidence="6">tRNA(Ile)-lysidine synthase</fullName>
        <ecNumber evidence="6">6.3.4.19</ecNumber>
    </recommendedName>
    <alternativeName>
        <fullName evidence="6">tRNA(Ile)-2-lysyl-cytidine synthase</fullName>
    </alternativeName>
    <alternativeName>
        <fullName evidence="6">tRNA(Ile)-lysidine synthetase</fullName>
    </alternativeName>
</protein>
<dbReference type="PANTHER" id="PTHR43033:SF1">
    <property type="entry name" value="TRNA(ILE)-LYSIDINE SYNTHASE-RELATED"/>
    <property type="match status" value="1"/>
</dbReference>
<gene>
    <name evidence="6 8" type="primary">tilS</name>
    <name evidence="8" type="ORF">SALLE_v1c00120</name>
</gene>
<dbReference type="InterPro" id="IPR014729">
    <property type="entry name" value="Rossmann-like_a/b/a_fold"/>
</dbReference>
<keyword evidence="1 6" id="KW-0436">Ligase</keyword>
<reference evidence="8 9" key="1">
    <citation type="submission" date="2018-07" db="EMBL/GenBank/DDBJ databases">
        <title>Complete genome sequence of Spiroplasma alleghenense PLHS-1 (ATCC 51752).</title>
        <authorList>
            <person name="Chou L."/>
            <person name="Lee T.-Y."/>
            <person name="Tsai Y.-M."/>
            <person name="Kuo C.-H."/>
        </authorList>
    </citation>
    <scope>NUCLEOTIDE SEQUENCE [LARGE SCALE GENOMIC DNA]</scope>
    <source>
        <strain evidence="8 9">PLHS-1</strain>
    </source>
</reference>
<keyword evidence="3 6" id="KW-0547">Nucleotide-binding</keyword>
<dbReference type="Proteomes" id="UP000254792">
    <property type="component" value="Chromosome"/>
</dbReference>
<dbReference type="RefSeq" id="WP_115557619.1">
    <property type="nucleotide sequence ID" value="NZ_CP031376.1"/>
</dbReference>
<proteinExistence type="inferred from homology"/>
<dbReference type="EMBL" id="CP031376">
    <property type="protein sequence ID" value="AXK50688.1"/>
    <property type="molecule type" value="Genomic_DNA"/>
</dbReference>
<name>A0A345Z259_9MOLU</name>
<organism evidence="8 9">
    <name type="scientific">Spiroplasma alleghenense</name>
    <dbReference type="NCBI Taxonomy" id="216931"/>
    <lineage>
        <taxon>Bacteria</taxon>
        <taxon>Bacillati</taxon>
        <taxon>Mycoplasmatota</taxon>
        <taxon>Mollicutes</taxon>
        <taxon>Entomoplasmatales</taxon>
        <taxon>Spiroplasmataceae</taxon>
        <taxon>Spiroplasma</taxon>
    </lineage>
</organism>
<evidence type="ECO:0000259" key="7">
    <source>
        <dbReference type="Pfam" id="PF01171"/>
    </source>
</evidence>
<feature type="binding site" evidence="6">
    <location>
        <begin position="15"/>
        <end position="20"/>
    </location>
    <ligand>
        <name>ATP</name>
        <dbReference type="ChEBI" id="CHEBI:30616"/>
    </ligand>
</feature>
<evidence type="ECO:0000256" key="5">
    <source>
        <dbReference type="ARBA" id="ARBA00048539"/>
    </source>
</evidence>
<keyword evidence="9" id="KW-1185">Reference proteome</keyword>
<dbReference type="InterPro" id="IPR012094">
    <property type="entry name" value="tRNA_Ile_lys_synt"/>
</dbReference>
<evidence type="ECO:0000256" key="6">
    <source>
        <dbReference type="HAMAP-Rule" id="MF_01161"/>
    </source>
</evidence>
<evidence type="ECO:0000313" key="9">
    <source>
        <dbReference type="Proteomes" id="UP000254792"/>
    </source>
</evidence>
<comment type="catalytic activity">
    <reaction evidence="5 6">
        <text>cytidine(34) in tRNA(Ile2) + L-lysine + ATP = lysidine(34) in tRNA(Ile2) + AMP + diphosphate + H(+)</text>
        <dbReference type="Rhea" id="RHEA:43744"/>
        <dbReference type="Rhea" id="RHEA-COMP:10625"/>
        <dbReference type="Rhea" id="RHEA-COMP:10670"/>
        <dbReference type="ChEBI" id="CHEBI:15378"/>
        <dbReference type="ChEBI" id="CHEBI:30616"/>
        <dbReference type="ChEBI" id="CHEBI:32551"/>
        <dbReference type="ChEBI" id="CHEBI:33019"/>
        <dbReference type="ChEBI" id="CHEBI:82748"/>
        <dbReference type="ChEBI" id="CHEBI:83665"/>
        <dbReference type="ChEBI" id="CHEBI:456215"/>
        <dbReference type="EC" id="6.3.4.19"/>
    </reaction>
</comment>
<keyword evidence="4 6" id="KW-0067">ATP-binding</keyword>
<comment type="subcellular location">
    <subcellularLocation>
        <location evidence="6">Cytoplasm</location>
    </subcellularLocation>
</comment>
<accession>A0A345Z259</accession>
<dbReference type="EC" id="6.3.4.19" evidence="6"/>
<evidence type="ECO:0000256" key="2">
    <source>
        <dbReference type="ARBA" id="ARBA00022694"/>
    </source>
</evidence>
<dbReference type="Gene3D" id="3.40.50.620">
    <property type="entry name" value="HUPs"/>
    <property type="match status" value="1"/>
</dbReference>
<dbReference type="GO" id="GO:0005524">
    <property type="term" value="F:ATP binding"/>
    <property type="evidence" value="ECO:0007669"/>
    <property type="project" value="UniProtKB-UniRule"/>
</dbReference>
<dbReference type="Pfam" id="PF01171">
    <property type="entry name" value="ATP_bind_3"/>
    <property type="match status" value="1"/>
</dbReference>
<evidence type="ECO:0000256" key="1">
    <source>
        <dbReference type="ARBA" id="ARBA00022598"/>
    </source>
</evidence>
<feature type="domain" description="tRNA(Ile)-lysidine/2-thiocytidine synthase N-terminal" evidence="7">
    <location>
        <begin position="9"/>
        <end position="191"/>
    </location>
</feature>
<dbReference type="CDD" id="cd01992">
    <property type="entry name" value="TilS_N"/>
    <property type="match status" value="1"/>
</dbReference>
<comment type="domain">
    <text evidence="6">The N-terminal region contains the highly conserved SGGXDS motif, predicted to be a P-loop motif involved in ATP binding.</text>
</comment>
<dbReference type="NCBIfam" id="TIGR02432">
    <property type="entry name" value="lysidine_TilS_N"/>
    <property type="match status" value="1"/>
</dbReference>
<sequence length="393" mass="46720">MQKIDWEKKYLVAVSGGPDSIFLLSSLISDKNFKHDNFIVCHVNYNYREDSRIDQKIVEEICESNKIKLEIRILNEDYSNLGDNFENFARVKRYDFFLEISKKYKNFNTVLIAHNFNDLIETFLIQKQRKNIVDFWGLKETTFYKELIVFRPILDLKKSEIMKFLEVNKIDYAIDSTNFDEKFLRNKIRKEINEKDFGQILKQIISENEELTKNNDIAQNYLKNHSSDFHIYIKDIGKLSEKTQQIVIAKFLLKSEIGRNLAKSKKAIFKEIVKICQSKKPYVIMKKNDVVVLKDFEKVIISDLKTLSPATYSVKNNKAILEKWGPEASERIKNLDLNPDCYITNDYWQIKSKLYYKGKKLTKYYSEKKVGYFERMKNLYILDKYKTIILYIV</sequence>
<dbReference type="SUPFAM" id="SSF52402">
    <property type="entry name" value="Adenine nucleotide alpha hydrolases-like"/>
    <property type="match status" value="1"/>
</dbReference>
<keyword evidence="2 6" id="KW-0819">tRNA processing</keyword>
<dbReference type="OrthoDB" id="9807403at2"/>
<dbReference type="AlphaFoldDB" id="A0A345Z259"/>
<dbReference type="InterPro" id="IPR012795">
    <property type="entry name" value="tRNA_Ile_lys_synt_N"/>
</dbReference>
<evidence type="ECO:0000256" key="3">
    <source>
        <dbReference type="ARBA" id="ARBA00022741"/>
    </source>
</evidence>
<dbReference type="GO" id="GO:0005737">
    <property type="term" value="C:cytoplasm"/>
    <property type="evidence" value="ECO:0007669"/>
    <property type="project" value="UniProtKB-SubCell"/>
</dbReference>